<dbReference type="SUPFAM" id="SSF53850">
    <property type="entry name" value="Periplasmic binding protein-like II"/>
    <property type="match status" value="1"/>
</dbReference>
<dbReference type="Pfam" id="PF13416">
    <property type="entry name" value="SBP_bac_8"/>
    <property type="match status" value="1"/>
</dbReference>
<evidence type="ECO:0000256" key="3">
    <source>
        <dbReference type="ARBA" id="ARBA00022729"/>
    </source>
</evidence>
<comment type="caution">
    <text evidence="6">The sequence shown here is derived from an EMBL/GenBank/DDBJ whole genome shotgun (WGS) entry which is preliminary data.</text>
</comment>
<dbReference type="Proteomes" id="UP001500967">
    <property type="component" value="Unassembled WGS sequence"/>
</dbReference>
<evidence type="ECO:0000256" key="2">
    <source>
        <dbReference type="ARBA" id="ARBA00022448"/>
    </source>
</evidence>
<dbReference type="PANTHER" id="PTHR30006:SF3">
    <property type="entry name" value="THIAMINE-BINDING PERIPLASMIC PROTEIN"/>
    <property type="match status" value="1"/>
</dbReference>
<dbReference type="RefSeq" id="WP_344650542.1">
    <property type="nucleotide sequence ID" value="NZ_BAAAGX010000016.1"/>
</dbReference>
<protein>
    <submittedName>
        <fullName evidence="6">ABC transporter substrate-binding protein</fullName>
    </submittedName>
</protein>
<feature type="chain" id="PRO_5045747989" evidence="5">
    <location>
        <begin position="27"/>
        <end position="354"/>
    </location>
</feature>
<gene>
    <name evidence="6" type="ORF">GCM10009539_41720</name>
</gene>
<evidence type="ECO:0000313" key="6">
    <source>
        <dbReference type="EMBL" id="GAA0252198.1"/>
    </source>
</evidence>
<organism evidence="6 7">
    <name type="scientific">Cryptosporangium japonicum</name>
    <dbReference type="NCBI Taxonomy" id="80872"/>
    <lineage>
        <taxon>Bacteria</taxon>
        <taxon>Bacillati</taxon>
        <taxon>Actinomycetota</taxon>
        <taxon>Actinomycetes</taxon>
        <taxon>Cryptosporangiales</taxon>
        <taxon>Cryptosporangiaceae</taxon>
        <taxon>Cryptosporangium</taxon>
    </lineage>
</organism>
<keyword evidence="3 5" id="KW-0732">Signal</keyword>
<comment type="subcellular location">
    <subcellularLocation>
        <location evidence="1">Periplasm</location>
    </subcellularLocation>
</comment>
<evidence type="ECO:0000256" key="4">
    <source>
        <dbReference type="ARBA" id="ARBA00022764"/>
    </source>
</evidence>
<dbReference type="Gene3D" id="3.40.190.10">
    <property type="entry name" value="Periplasmic binding protein-like II"/>
    <property type="match status" value="2"/>
</dbReference>
<dbReference type="EMBL" id="BAAAGX010000016">
    <property type="protein sequence ID" value="GAA0252198.1"/>
    <property type="molecule type" value="Genomic_DNA"/>
</dbReference>
<reference evidence="6 7" key="1">
    <citation type="journal article" date="2019" name="Int. J. Syst. Evol. Microbiol.">
        <title>The Global Catalogue of Microorganisms (GCM) 10K type strain sequencing project: providing services to taxonomists for standard genome sequencing and annotation.</title>
        <authorList>
            <consortium name="The Broad Institute Genomics Platform"/>
            <consortium name="The Broad Institute Genome Sequencing Center for Infectious Disease"/>
            <person name="Wu L."/>
            <person name="Ma J."/>
        </authorList>
    </citation>
    <scope>NUCLEOTIDE SEQUENCE [LARGE SCALE GENOMIC DNA]</scope>
    <source>
        <strain evidence="6 7">JCM 10425</strain>
    </source>
</reference>
<dbReference type="PROSITE" id="PS51257">
    <property type="entry name" value="PROKAR_LIPOPROTEIN"/>
    <property type="match status" value="1"/>
</dbReference>
<evidence type="ECO:0000256" key="5">
    <source>
        <dbReference type="SAM" id="SignalP"/>
    </source>
</evidence>
<feature type="signal peptide" evidence="5">
    <location>
        <begin position="1"/>
        <end position="26"/>
    </location>
</feature>
<evidence type="ECO:0000256" key="1">
    <source>
        <dbReference type="ARBA" id="ARBA00004418"/>
    </source>
</evidence>
<evidence type="ECO:0000313" key="7">
    <source>
        <dbReference type="Proteomes" id="UP001500967"/>
    </source>
</evidence>
<keyword evidence="2" id="KW-0813">Transport</keyword>
<keyword evidence="7" id="KW-1185">Reference proteome</keyword>
<dbReference type="InterPro" id="IPR006059">
    <property type="entry name" value="SBP"/>
</dbReference>
<dbReference type="PANTHER" id="PTHR30006">
    <property type="entry name" value="THIAMINE-BINDING PERIPLASMIC PROTEIN-RELATED"/>
    <property type="match status" value="1"/>
</dbReference>
<sequence>MPRRLSAVLSTVLAVSLLAACGGGGAAENDPDGKVTLTFTGYGGDGQKAMIASYQKPYSAEHSNVSFVNTSPPDVAQVKAQVLSKSVKWDVVAVAPAAATQNCGTLFEELDFSDLAEKNNLVDGTVGKCYLGNWINANPIAYRTDAFPDAAKAPKTVADFFDVKKFPGKRGVLTNIQNGVLEYALLGDGVAPEKMYPLDVPRALKKLDTIRSQTTFAPNVGALQQAVGAGQVDMFILPDSRLVPLMNSGTKITVTWDVTVTALNAFAIPKGSPNKEAARRFIETVVSPQSVEAISEALGTQPINTAAKATLSENAQKVQVAGPQNTGKVVQQDVDWYSKNFDQVNTQVNNWLVG</sequence>
<proteinExistence type="predicted"/>
<name>A0ABN0UIZ5_9ACTN</name>
<keyword evidence="4" id="KW-0574">Periplasm</keyword>
<accession>A0ABN0UIZ5</accession>